<organism evidence="2 3">
    <name type="scientific">Cryobacterium frigoriphilum</name>
    <dbReference type="NCBI Taxonomy" id="1259150"/>
    <lineage>
        <taxon>Bacteria</taxon>
        <taxon>Bacillati</taxon>
        <taxon>Actinomycetota</taxon>
        <taxon>Actinomycetes</taxon>
        <taxon>Micrococcales</taxon>
        <taxon>Microbacteriaceae</taxon>
        <taxon>Cryobacterium</taxon>
    </lineage>
</organism>
<keyword evidence="3" id="KW-1185">Reference proteome</keyword>
<dbReference type="PANTHER" id="PTHR33164">
    <property type="entry name" value="TRANSCRIPTIONAL REGULATOR, MARR FAMILY"/>
    <property type="match status" value="1"/>
</dbReference>
<dbReference type="InterPro" id="IPR036390">
    <property type="entry name" value="WH_DNA-bd_sf"/>
</dbReference>
<feature type="domain" description="HTH marR-type" evidence="1">
    <location>
        <begin position="8"/>
        <end position="142"/>
    </location>
</feature>
<dbReference type="SMART" id="SM00347">
    <property type="entry name" value="HTH_MARR"/>
    <property type="match status" value="1"/>
</dbReference>
<evidence type="ECO:0000259" key="1">
    <source>
        <dbReference type="PROSITE" id="PS50995"/>
    </source>
</evidence>
<protein>
    <submittedName>
        <fullName evidence="2">MarR family transcriptional regulator</fullName>
    </submittedName>
</protein>
<sequence>MSTDDVFESRSADAALAASRALMGVVARSVSGALEVVTLPQFRVLVVLDGAGPLRMGVLGEAIGVLPSTLSRAIDRIVAAGWVRRTTKPANRREVLIELTMAGQNLVTNALEQRRDNIAQIMSDLSADQKSAIVAAFELFADAAGETPAEDLLVLGV</sequence>
<dbReference type="PRINTS" id="PR00598">
    <property type="entry name" value="HTHMARR"/>
</dbReference>
<dbReference type="GO" id="GO:0006950">
    <property type="term" value="P:response to stress"/>
    <property type="evidence" value="ECO:0007669"/>
    <property type="project" value="TreeGrafter"/>
</dbReference>
<dbReference type="Pfam" id="PF01047">
    <property type="entry name" value="MarR"/>
    <property type="match status" value="1"/>
</dbReference>
<dbReference type="PANTHER" id="PTHR33164:SF94">
    <property type="entry name" value="TRANSCRIPTIONAL REGULATORY PROTEIN-RELATED"/>
    <property type="match status" value="1"/>
</dbReference>
<accession>A0A4R8ZZ54</accession>
<dbReference type="InterPro" id="IPR039422">
    <property type="entry name" value="MarR/SlyA-like"/>
</dbReference>
<evidence type="ECO:0000313" key="3">
    <source>
        <dbReference type="Proteomes" id="UP000297447"/>
    </source>
</evidence>
<evidence type="ECO:0000313" key="2">
    <source>
        <dbReference type="EMBL" id="TFD49380.1"/>
    </source>
</evidence>
<comment type="caution">
    <text evidence="2">The sequence shown here is derived from an EMBL/GenBank/DDBJ whole genome shotgun (WGS) entry which is preliminary data.</text>
</comment>
<dbReference type="InterPro" id="IPR036388">
    <property type="entry name" value="WH-like_DNA-bd_sf"/>
</dbReference>
<dbReference type="AlphaFoldDB" id="A0A4R8ZZ54"/>
<dbReference type="PROSITE" id="PS50995">
    <property type="entry name" value="HTH_MARR_2"/>
    <property type="match status" value="1"/>
</dbReference>
<dbReference type="InterPro" id="IPR000835">
    <property type="entry name" value="HTH_MarR-typ"/>
</dbReference>
<dbReference type="GO" id="GO:0003700">
    <property type="term" value="F:DNA-binding transcription factor activity"/>
    <property type="evidence" value="ECO:0007669"/>
    <property type="project" value="InterPro"/>
</dbReference>
<reference evidence="2 3" key="1">
    <citation type="submission" date="2019-03" db="EMBL/GenBank/DDBJ databases">
        <title>Genomics of glacier-inhabiting Cryobacterium strains.</title>
        <authorList>
            <person name="Liu Q."/>
            <person name="Xin Y.-H."/>
        </authorList>
    </citation>
    <scope>NUCLEOTIDE SEQUENCE [LARGE SCALE GENOMIC DNA]</scope>
    <source>
        <strain evidence="2 3">Hh14</strain>
    </source>
</reference>
<dbReference type="RefSeq" id="WP_134519709.1">
    <property type="nucleotide sequence ID" value="NZ_SOHE01000049.1"/>
</dbReference>
<name>A0A4R8ZZ54_9MICO</name>
<gene>
    <name evidence="2" type="ORF">E3T55_11450</name>
</gene>
<dbReference type="OrthoDB" id="8966183at2"/>
<dbReference type="Proteomes" id="UP000297447">
    <property type="component" value="Unassembled WGS sequence"/>
</dbReference>
<dbReference type="SUPFAM" id="SSF46785">
    <property type="entry name" value="Winged helix' DNA-binding domain"/>
    <property type="match status" value="1"/>
</dbReference>
<proteinExistence type="predicted"/>
<dbReference type="EMBL" id="SOHE01000049">
    <property type="protein sequence ID" value="TFD49380.1"/>
    <property type="molecule type" value="Genomic_DNA"/>
</dbReference>
<dbReference type="Gene3D" id="1.10.10.10">
    <property type="entry name" value="Winged helix-like DNA-binding domain superfamily/Winged helix DNA-binding domain"/>
    <property type="match status" value="1"/>
</dbReference>